<dbReference type="STRING" id="930991.A0A0D0D947"/>
<dbReference type="EMBL" id="KN829489">
    <property type="protein sequence ID" value="KIK73710.1"/>
    <property type="molecule type" value="Genomic_DNA"/>
</dbReference>
<feature type="region of interest" description="Disordered" evidence="1">
    <location>
        <begin position="26"/>
        <end position="61"/>
    </location>
</feature>
<organism evidence="2 3">
    <name type="scientific">Paxillus rubicundulus Ve08.2h10</name>
    <dbReference type="NCBI Taxonomy" id="930991"/>
    <lineage>
        <taxon>Eukaryota</taxon>
        <taxon>Fungi</taxon>
        <taxon>Dikarya</taxon>
        <taxon>Basidiomycota</taxon>
        <taxon>Agaricomycotina</taxon>
        <taxon>Agaricomycetes</taxon>
        <taxon>Agaricomycetidae</taxon>
        <taxon>Boletales</taxon>
        <taxon>Paxilineae</taxon>
        <taxon>Paxillaceae</taxon>
        <taxon>Paxillus</taxon>
    </lineage>
</organism>
<evidence type="ECO:0000313" key="3">
    <source>
        <dbReference type="Proteomes" id="UP000054538"/>
    </source>
</evidence>
<name>A0A0D0D947_9AGAM</name>
<protein>
    <submittedName>
        <fullName evidence="2">Uncharacterized protein</fullName>
    </submittedName>
</protein>
<feature type="compositionally biased region" description="Basic and acidic residues" evidence="1">
    <location>
        <begin position="52"/>
        <end position="61"/>
    </location>
</feature>
<reference evidence="2 3" key="1">
    <citation type="submission" date="2014-04" db="EMBL/GenBank/DDBJ databases">
        <authorList>
            <consortium name="DOE Joint Genome Institute"/>
            <person name="Kuo A."/>
            <person name="Kohler A."/>
            <person name="Jargeat P."/>
            <person name="Nagy L.G."/>
            <person name="Floudas D."/>
            <person name="Copeland A."/>
            <person name="Barry K.W."/>
            <person name="Cichocki N."/>
            <person name="Veneault-Fourrey C."/>
            <person name="LaButti K."/>
            <person name="Lindquist E.A."/>
            <person name="Lipzen A."/>
            <person name="Lundell T."/>
            <person name="Morin E."/>
            <person name="Murat C."/>
            <person name="Sun H."/>
            <person name="Tunlid A."/>
            <person name="Henrissat B."/>
            <person name="Grigoriev I.V."/>
            <person name="Hibbett D.S."/>
            <person name="Martin F."/>
            <person name="Nordberg H.P."/>
            <person name="Cantor M.N."/>
            <person name="Hua S.X."/>
        </authorList>
    </citation>
    <scope>NUCLEOTIDE SEQUENCE [LARGE SCALE GENOMIC DNA]</scope>
    <source>
        <strain evidence="2 3">Ve08.2h10</strain>
    </source>
</reference>
<proteinExistence type="predicted"/>
<keyword evidence="3" id="KW-1185">Reference proteome</keyword>
<gene>
    <name evidence="2" type="ORF">PAXRUDRAFT_177668</name>
</gene>
<reference evidence="3" key="2">
    <citation type="submission" date="2015-01" db="EMBL/GenBank/DDBJ databases">
        <title>Evolutionary Origins and Diversification of the Mycorrhizal Mutualists.</title>
        <authorList>
            <consortium name="DOE Joint Genome Institute"/>
            <consortium name="Mycorrhizal Genomics Consortium"/>
            <person name="Kohler A."/>
            <person name="Kuo A."/>
            <person name="Nagy L.G."/>
            <person name="Floudas D."/>
            <person name="Copeland A."/>
            <person name="Barry K.W."/>
            <person name="Cichocki N."/>
            <person name="Veneault-Fourrey C."/>
            <person name="LaButti K."/>
            <person name="Lindquist E.A."/>
            <person name="Lipzen A."/>
            <person name="Lundell T."/>
            <person name="Morin E."/>
            <person name="Murat C."/>
            <person name="Riley R."/>
            <person name="Ohm R."/>
            <person name="Sun H."/>
            <person name="Tunlid A."/>
            <person name="Henrissat B."/>
            <person name="Grigoriev I.V."/>
            <person name="Hibbett D.S."/>
            <person name="Martin F."/>
        </authorList>
    </citation>
    <scope>NUCLEOTIDE SEQUENCE [LARGE SCALE GENOMIC DNA]</scope>
    <source>
        <strain evidence="3">Ve08.2h10</strain>
    </source>
</reference>
<evidence type="ECO:0000256" key="1">
    <source>
        <dbReference type="SAM" id="MobiDB-lite"/>
    </source>
</evidence>
<feature type="non-terminal residue" evidence="2">
    <location>
        <position position="1"/>
    </location>
</feature>
<dbReference type="HOGENOM" id="CLU_083382_1_0_1"/>
<dbReference type="Proteomes" id="UP000054538">
    <property type="component" value="Unassembled WGS sequence"/>
</dbReference>
<dbReference type="InParanoid" id="A0A0D0D947"/>
<feature type="compositionally biased region" description="Low complexity" evidence="1">
    <location>
        <begin position="41"/>
        <end position="51"/>
    </location>
</feature>
<evidence type="ECO:0000313" key="2">
    <source>
        <dbReference type="EMBL" id="KIK73710.1"/>
    </source>
</evidence>
<accession>A0A0D0D947</accession>
<dbReference type="AlphaFoldDB" id="A0A0D0D947"/>
<sequence>DMNDQIEDGDTFTGWGGTHQRWMEYAKKALGDSASDEEESPTNTNSNSDSSPVEKKKQAKEGKKCKVDAVSMVSHIGKVWIGDIKDSSLDEFITFHYSKASGMKDGSVLWVQISTQRLDYISVQYLPQGAKLQEPSKLQKKEVISLLEFWRDRQRSNPANVFTFRKWRDAKGTLQDPVVIYHVLTSQLCSSGSLLQTNSTFLTLLSLLFRSSAFLLITSPLFCLSLLPLIPVPCSSSFPLDRHLTYLMIPPSN</sequence>